<dbReference type="EMBL" id="JAPDRK010000001">
    <property type="protein sequence ID" value="KAJ9616312.1"/>
    <property type="molecule type" value="Genomic_DNA"/>
</dbReference>
<organism evidence="1 2">
    <name type="scientific">Cladophialophora chaetospira</name>
    <dbReference type="NCBI Taxonomy" id="386627"/>
    <lineage>
        <taxon>Eukaryota</taxon>
        <taxon>Fungi</taxon>
        <taxon>Dikarya</taxon>
        <taxon>Ascomycota</taxon>
        <taxon>Pezizomycotina</taxon>
        <taxon>Eurotiomycetes</taxon>
        <taxon>Chaetothyriomycetidae</taxon>
        <taxon>Chaetothyriales</taxon>
        <taxon>Herpotrichiellaceae</taxon>
        <taxon>Cladophialophora</taxon>
    </lineage>
</organism>
<dbReference type="AlphaFoldDB" id="A0AA38XMR7"/>
<protein>
    <recommendedName>
        <fullName evidence="3">F-box domain-containing protein</fullName>
    </recommendedName>
</protein>
<comment type="caution">
    <text evidence="1">The sequence shown here is derived from an EMBL/GenBank/DDBJ whole genome shotgun (WGS) entry which is preliminary data.</text>
</comment>
<sequence>MPTLMDLPAEIRTQIFTHVFNDAPGEINLEFGARLHHIALSAETSHNPYWARYDDYTTETNEAPRWKANKYEVSHPLFVASKSIRRECLECFRIRLTLIRNCGGDGDDYRNILCDWVRQCVHEIHLQSFDGLNGNLIDRQQFSRLKTVVVKGLVVVPSIAFYYWSERLRSVPELDAPLHYCLVNGENPLDLRSGRHDELFISMAKAAASKHTLTNILPPDERGFEIHLAARFAICALDGNEYGL</sequence>
<dbReference type="Proteomes" id="UP001172673">
    <property type="component" value="Unassembled WGS sequence"/>
</dbReference>
<evidence type="ECO:0000313" key="1">
    <source>
        <dbReference type="EMBL" id="KAJ9616312.1"/>
    </source>
</evidence>
<gene>
    <name evidence="1" type="ORF">H2200_000030</name>
</gene>
<keyword evidence="2" id="KW-1185">Reference proteome</keyword>
<name>A0AA38XMR7_9EURO</name>
<evidence type="ECO:0008006" key="3">
    <source>
        <dbReference type="Google" id="ProtNLM"/>
    </source>
</evidence>
<accession>A0AA38XMR7</accession>
<evidence type="ECO:0000313" key="2">
    <source>
        <dbReference type="Proteomes" id="UP001172673"/>
    </source>
</evidence>
<reference evidence="1" key="1">
    <citation type="submission" date="2022-10" db="EMBL/GenBank/DDBJ databases">
        <title>Culturing micro-colonial fungi from biological soil crusts in the Mojave desert and describing Neophaeococcomyces mojavensis, and introducing the new genera and species Taxawa tesnikishii.</title>
        <authorList>
            <person name="Kurbessoian T."/>
            <person name="Stajich J.E."/>
        </authorList>
    </citation>
    <scope>NUCLEOTIDE SEQUENCE</scope>
    <source>
        <strain evidence="1">TK_41</strain>
    </source>
</reference>
<proteinExistence type="predicted"/>